<reference evidence="5" key="2">
    <citation type="submission" date="2015-01" db="EMBL/GenBank/DDBJ databases">
        <authorList>
            <person name="Oliveira U.C."/>
            <person name="Junqueira-Azevedo I.L.M."/>
        </authorList>
    </citation>
    <scope>NUCLEOTIDE SEQUENCE</scope>
</reference>
<sequence>MKVLCGILIIFILCSMFYLSQEVVIGQRCYRSPDCNSACKKFIGKATGKCTNGRCDC</sequence>
<name>A0A0C9S0L0_TITBA</name>
<feature type="chain" id="PRO_5002212689" evidence="4">
    <location>
        <begin position="21"/>
        <end position="57"/>
    </location>
</feature>
<dbReference type="InterPro" id="IPR001947">
    <property type="entry name" value="Scorpion_toxinS_K_inh"/>
</dbReference>
<proteinExistence type="evidence at transcript level"/>
<dbReference type="GO" id="GO:0005576">
    <property type="term" value="C:extracellular region"/>
    <property type="evidence" value="ECO:0007669"/>
    <property type="project" value="UniProtKB-SubCell"/>
</dbReference>
<dbReference type="SUPFAM" id="SSF57095">
    <property type="entry name" value="Scorpion toxin-like"/>
    <property type="match status" value="1"/>
</dbReference>
<feature type="signal peptide" evidence="4">
    <location>
        <begin position="1"/>
        <end position="20"/>
    </location>
</feature>
<keyword evidence="3" id="KW-0800">Toxin</keyword>
<dbReference type="PROSITE" id="PS01138">
    <property type="entry name" value="SCORP_SHORT_TOXIN"/>
    <property type="match status" value="1"/>
</dbReference>
<accession>A0A0C9S0L0</accession>
<dbReference type="GO" id="GO:0008200">
    <property type="term" value="F:ion channel inhibitor activity"/>
    <property type="evidence" value="ECO:0007669"/>
    <property type="project" value="InterPro"/>
</dbReference>
<dbReference type="Pfam" id="PF00451">
    <property type="entry name" value="Toxin_2"/>
    <property type="match status" value="1"/>
</dbReference>
<evidence type="ECO:0000256" key="4">
    <source>
        <dbReference type="SAM" id="SignalP"/>
    </source>
</evidence>
<evidence type="ECO:0000256" key="3">
    <source>
        <dbReference type="ARBA" id="ARBA00022699"/>
    </source>
</evidence>
<dbReference type="AlphaFoldDB" id="A0A0C9S0L0"/>
<evidence type="ECO:0000256" key="2">
    <source>
        <dbReference type="ARBA" id="ARBA00022525"/>
    </source>
</evidence>
<evidence type="ECO:0000256" key="1">
    <source>
        <dbReference type="ARBA" id="ARBA00004613"/>
    </source>
</evidence>
<protein>
    <submittedName>
        <fullName evidence="5">TSA: Tityus bahiensis Tbah01383 mRNA sequence</fullName>
    </submittedName>
</protein>
<keyword evidence="4" id="KW-0732">Signal</keyword>
<keyword evidence="3" id="KW-0528">Neurotoxin</keyword>
<reference evidence="5" key="1">
    <citation type="journal article" date="2015" name="Toxicon">
        <title>The transcriptome recipe for the venom cocktail of Tityus bahiensis scorpion.</title>
        <authorList>
            <person name="de Oliveira U.C."/>
            <person name="Candido D.M."/>
            <person name="Coronado Dorce V.A."/>
            <person name="Junqueira-de-Azevedo Ide L."/>
        </authorList>
    </citation>
    <scope>NUCLEOTIDE SEQUENCE</scope>
</reference>
<dbReference type="Gene3D" id="3.30.30.10">
    <property type="entry name" value="Knottin, scorpion toxin-like"/>
    <property type="match status" value="1"/>
</dbReference>
<comment type="subcellular location">
    <subcellularLocation>
        <location evidence="1">Secreted</location>
    </subcellularLocation>
</comment>
<dbReference type="InterPro" id="IPR036574">
    <property type="entry name" value="Scorpion_toxin-like_sf"/>
</dbReference>
<dbReference type="EMBL" id="GBXR01000029">
    <property type="protein sequence ID" value="JAG85197.1"/>
    <property type="molecule type" value="mRNA"/>
</dbReference>
<evidence type="ECO:0000313" key="5">
    <source>
        <dbReference type="EMBL" id="JAG85197.1"/>
    </source>
</evidence>
<keyword evidence="2" id="KW-0964">Secreted</keyword>
<organism evidence="5">
    <name type="scientific">Tityus bahiensis</name>
    <name type="common">Brazilian scorpion</name>
    <dbReference type="NCBI Taxonomy" id="50343"/>
    <lineage>
        <taxon>Eukaryota</taxon>
        <taxon>Metazoa</taxon>
        <taxon>Ecdysozoa</taxon>
        <taxon>Arthropoda</taxon>
        <taxon>Chelicerata</taxon>
        <taxon>Arachnida</taxon>
        <taxon>Scorpiones</taxon>
        <taxon>Buthida</taxon>
        <taxon>Buthoidea</taxon>
        <taxon>Buthidae</taxon>
        <taxon>Tityus</taxon>
    </lineage>
</organism>